<dbReference type="FunFam" id="1.20.272.10:FF:000011">
    <property type="entry name" value="Replication factor C subunit 2"/>
    <property type="match status" value="1"/>
</dbReference>
<evidence type="ECO:0000313" key="10">
    <source>
        <dbReference type="EMBL" id="TFK90427.1"/>
    </source>
</evidence>
<keyword evidence="3" id="KW-0235">DNA replication</keyword>
<dbReference type="GO" id="GO:0003689">
    <property type="term" value="F:DNA clamp loader activity"/>
    <property type="evidence" value="ECO:0007669"/>
    <property type="project" value="TreeGrafter"/>
</dbReference>
<dbReference type="GO" id="GO:0005524">
    <property type="term" value="F:ATP binding"/>
    <property type="evidence" value="ECO:0007669"/>
    <property type="project" value="UniProtKB-KW"/>
</dbReference>
<dbReference type="InterPro" id="IPR003959">
    <property type="entry name" value="ATPase_AAA_core"/>
</dbReference>
<dbReference type="SUPFAM" id="SSF52540">
    <property type="entry name" value="P-loop containing nucleoside triphosphate hydrolases"/>
    <property type="match status" value="1"/>
</dbReference>
<dbReference type="GO" id="GO:0005634">
    <property type="term" value="C:nucleus"/>
    <property type="evidence" value="ECO:0007669"/>
    <property type="project" value="UniProtKB-SubCell"/>
</dbReference>
<dbReference type="PANTHER" id="PTHR11669">
    <property type="entry name" value="REPLICATION FACTOR C / DNA POLYMERASE III GAMMA-TAU SUBUNIT"/>
    <property type="match status" value="1"/>
</dbReference>
<evidence type="ECO:0000256" key="7">
    <source>
        <dbReference type="ARBA" id="ARBA00040745"/>
    </source>
</evidence>
<protein>
    <recommendedName>
        <fullName evidence="7">Replication factor C subunit 2</fullName>
    </recommendedName>
</protein>
<dbReference type="InParanoid" id="A0A5C3PMY6"/>
<dbReference type="Gene3D" id="3.40.50.300">
    <property type="entry name" value="P-loop containing nucleotide triphosphate hydrolases"/>
    <property type="match status" value="1"/>
</dbReference>
<evidence type="ECO:0000256" key="6">
    <source>
        <dbReference type="ARBA" id="ARBA00023242"/>
    </source>
</evidence>
<gene>
    <name evidence="10" type="ORF">K466DRAFT_484768</name>
</gene>
<dbReference type="Pfam" id="PF00004">
    <property type="entry name" value="AAA"/>
    <property type="match status" value="1"/>
</dbReference>
<dbReference type="CDD" id="cd00009">
    <property type="entry name" value="AAA"/>
    <property type="match status" value="1"/>
</dbReference>
<dbReference type="CDD" id="cd18140">
    <property type="entry name" value="HLD_clamp_RFC"/>
    <property type="match status" value="1"/>
</dbReference>
<evidence type="ECO:0000259" key="9">
    <source>
        <dbReference type="SMART" id="SM00382"/>
    </source>
</evidence>
<dbReference type="InterPro" id="IPR008921">
    <property type="entry name" value="DNA_pol3_clamp-load_cplx_C"/>
</dbReference>
<keyword evidence="5" id="KW-0067">ATP-binding</keyword>
<dbReference type="SMART" id="SM00382">
    <property type="entry name" value="AAA"/>
    <property type="match status" value="1"/>
</dbReference>
<comment type="subcellular location">
    <subcellularLocation>
        <location evidence="1">Nucleus</location>
    </subcellularLocation>
</comment>
<dbReference type="Pfam" id="PF08542">
    <property type="entry name" value="Rep_fac_C"/>
    <property type="match status" value="1"/>
</dbReference>
<comment type="similarity">
    <text evidence="2">Belongs to the activator 1 small subunits family.</text>
</comment>
<evidence type="ECO:0000313" key="11">
    <source>
        <dbReference type="Proteomes" id="UP000308197"/>
    </source>
</evidence>
<dbReference type="GO" id="GO:0003677">
    <property type="term" value="F:DNA binding"/>
    <property type="evidence" value="ECO:0007669"/>
    <property type="project" value="InterPro"/>
</dbReference>
<evidence type="ECO:0000256" key="1">
    <source>
        <dbReference type="ARBA" id="ARBA00004123"/>
    </source>
</evidence>
<dbReference type="SUPFAM" id="SSF48019">
    <property type="entry name" value="post-AAA+ oligomerization domain-like"/>
    <property type="match status" value="1"/>
</dbReference>
<dbReference type="InterPro" id="IPR003593">
    <property type="entry name" value="AAA+_ATPase"/>
</dbReference>
<dbReference type="FunFam" id="3.40.50.300:FF:000237">
    <property type="entry name" value="replication factor C subunit 4"/>
    <property type="match status" value="1"/>
</dbReference>
<keyword evidence="11" id="KW-1185">Reference proteome</keyword>
<feature type="domain" description="AAA+ ATPase" evidence="9">
    <location>
        <begin position="53"/>
        <end position="192"/>
    </location>
</feature>
<evidence type="ECO:0000256" key="3">
    <source>
        <dbReference type="ARBA" id="ARBA00022705"/>
    </source>
</evidence>
<name>A0A5C3PMY6_9APHY</name>
<keyword evidence="4" id="KW-0547">Nucleotide-binding</keyword>
<feature type="region of interest" description="Disordered" evidence="8">
    <location>
        <begin position="1"/>
        <end position="21"/>
    </location>
</feature>
<dbReference type="PANTHER" id="PTHR11669:SF20">
    <property type="entry name" value="REPLICATION FACTOR C SUBUNIT 4"/>
    <property type="match status" value="1"/>
</dbReference>
<dbReference type="FunCoup" id="A0A5C3PMY6">
    <property type="interactions" value="393"/>
</dbReference>
<dbReference type="Gene3D" id="1.10.8.60">
    <property type="match status" value="1"/>
</dbReference>
<dbReference type="EMBL" id="ML211046">
    <property type="protein sequence ID" value="TFK90427.1"/>
    <property type="molecule type" value="Genomic_DNA"/>
</dbReference>
<dbReference type="InterPro" id="IPR013748">
    <property type="entry name" value="Rep_factorC_C"/>
</dbReference>
<dbReference type="AlphaFoldDB" id="A0A5C3PMY6"/>
<dbReference type="GO" id="GO:0006281">
    <property type="term" value="P:DNA repair"/>
    <property type="evidence" value="ECO:0007669"/>
    <property type="project" value="TreeGrafter"/>
</dbReference>
<evidence type="ECO:0000256" key="4">
    <source>
        <dbReference type="ARBA" id="ARBA00022741"/>
    </source>
</evidence>
<dbReference type="GO" id="GO:0006271">
    <property type="term" value="P:DNA strand elongation involved in DNA replication"/>
    <property type="evidence" value="ECO:0007669"/>
    <property type="project" value="UniProtKB-ARBA"/>
</dbReference>
<evidence type="ECO:0000256" key="5">
    <source>
        <dbReference type="ARBA" id="ARBA00022840"/>
    </source>
</evidence>
<organism evidence="10 11">
    <name type="scientific">Polyporus arcularius HHB13444</name>
    <dbReference type="NCBI Taxonomy" id="1314778"/>
    <lineage>
        <taxon>Eukaryota</taxon>
        <taxon>Fungi</taxon>
        <taxon>Dikarya</taxon>
        <taxon>Basidiomycota</taxon>
        <taxon>Agaricomycotina</taxon>
        <taxon>Agaricomycetes</taxon>
        <taxon>Polyporales</taxon>
        <taxon>Polyporaceae</taxon>
        <taxon>Polyporus</taxon>
    </lineage>
</organism>
<dbReference type="GO" id="GO:0016887">
    <property type="term" value="F:ATP hydrolysis activity"/>
    <property type="evidence" value="ECO:0007669"/>
    <property type="project" value="InterPro"/>
</dbReference>
<reference evidence="10 11" key="1">
    <citation type="journal article" date="2019" name="Nat. Ecol. Evol.">
        <title>Megaphylogeny resolves global patterns of mushroom evolution.</title>
        <authorList>
            <person name="Varga T."/>
            <person name="Krizsan K."/>
            <person name="Foldi C."/>
            <person name="Dima B."/>
            <person name="Sanchez-Garcia M."/>
            <person name="Sanchez-Ramirez S."/>
            <person name="Szollosi G.J."/>
            <person name="Szarkandi J.G."/>
            <person name="Papp V."/>
            <person name="Albert L."/>
            <person name="Andreopoulos W."/>
            <person name="Angelini C."/>
            <person name="Antonin V."/>
            <person name="Barry K.W."/>
            <person name="Bougher N.L."/>
            <person name="Buchanan P."/>
            <person name="Buyck B."/>
            <person name="Bense V."/>
            <person name="Catcheside P."/>
            <person name="Chovatia M."/>
            <person name="Cooper J."/>
            <person name="Damon W."/>
            <person name="Desjardin D."/>
            <person name="Finy P."/>
            <person name="Geml J."/>
            <person name="Haridas S."/>
            <person name="Hughes K."/>
            <person name="Justo A."/>
            <person name="Karasinski D."/>
            <person name="Kautmanova I."/>
            <person name="Kiss B."/>
            <person name="Kocsube S."/>
            <person name="Kotiranta H."/>
            <person name="LaButti K.M."/>
            <person name="Lechner B.E."/>
            <person name="Liimatainen K."/>
            <person name="Lipzen A."/>
            <person name="Lukacs Z."/>
            <person name="Mihaltcheva S."/>
            <person name="Morgado L.N."/>
            <person name="Niskanen T."/>
            <person name="Noordeloos M.E."/>
            <person name="Ohm R.A."/>
            <person name="Ortiz-Santana B."/>
            <person name="Ovrebo C."/>
            <person name="Racz N."/>
            <person name="Riley R."/>
            <person name="Savchenko A."/>
            <person name="Shiryaev A."/>
            <person name="Soop K."/>
            <person name="Spirin V."/>
            <person name="Szebenyi C."/>
            <person name="Tomsovsky M."/>
            <person name="Tulloss R.E."/>
            <person name="Uehling J."/>
            <person name="Grigoriev I.V."/>
            <person name="Vagvolgyi C."/>
            <person name="Papp T."/>
            <person name="Martin F.M."/>
            <person name="Miettinen O."/>
            <person name="Hibbett D.S."/>
            <person name="Nagy L.G."/>
        </authorList>
    </citation>
    <scope>NUCLEOTIDE SEQUENCE [LARGE SCALE GENOMIC DNA]</scope>
    <source>
        <strain evidence="10 11">HHB13444</strain>
    </source>
</reference>
<evidence type="ECO:0000256" key="2">
    <source>
        <dbReference type="ARBA" id="ARBA00005378"/>
    </source>
</evidence>
<dbReference type="Pfam" id="PF21960">
    <property type="entry name" value="RCF1-5-like_lid"/>
    <property type="match status" value="1"/>
</dbReference>
<dbReference type="InterPro" id="IPR047854">
    <property type="entry name" value="RFC_lid"/>
</dbReference>
<proteinExistence type="inferred from homology"/>
<dbReference type="Proteomes" id="UP000308197">
    <property type="component" value="Unassembled WGS sequence"/>
</dbReference>
<accession>A0A5C3PMY6</accession>
<dbReference type="Gene3D" id="1.20.272.10">
    <property type="match status" value="1"/>
</dbReference>
<sequence length="375" mass="41277">MSFFKPHAPKAAQKQVDPAHQPWVEKYRPKTIDDVSAQEHTVAVLQKTLTSSNLPHMLFYGPPGTGKTSTILALSRQLFGPDNFRSRVLELNASDERGISIVREKIKNFARQTPRAQAVASDGKTYPCPPYKIIILDEADSMTQDAQAALRRIMELYARITRFCLVCNYVTRIIEPLASRCSKFRFKPLDPTSTSMRLEQIASAENVPVTPETIQALISTSHGDLRRAITYLQSASRLAMSTTPPSTITPRDVQEIAGVVPDAVVVGFASALGIEQVGGDGMDIDMDDSGKTKAKGFDGVRQKVKEIIREGYSASQIISQLHDHVVLHPTMTARQKSRCALAFAEADKALCDGADEELWILEVGLRVHKAMASES</sequence>
<keyword evidence="6" id="KW-0539">Nucleus</keyword>
<dbReference type="GO" id="GO:0005663">
    <property type="term" value="C:DNA replication factor C complex"/>
    <property type="evidence" value="ECO:0007669"/>
    <property type="project" value="TreeGrafter"/>
</dbReference>
<dbReference type="InterPro" id="IPR027417">
    <property type="entry name" value="P-loop_NTPase"/>
</dbReference>
<dbReference type="GO" id="GO:0031391">
    <property type="term" value="C:Elg1 RFC-like complex"/>
    <property type="evidence" value="ECO:0007669"/>
    <property type="project" value="UniProtKB-ARBA"/>
</dbReference>
<dbReference type="STRING" id="1314778.A0A5C3PMY6"/>
<dbReference type="InterPro" id="IPR050238">
    <property type="entry name" value="DNA_Rep/Repair_Clamp_Loader"/>
</dbReference>
<evidence type="ECO:0000256" key="8">
    <source>
        <dbReference type="SAM" id="MobiDB-lite"/>
    </source>
</evidence>